<dbReference type="Pfam" id="PF03195">
    <property type="entry name" value="LOB"/>
    <property type="match status" value="1"/>
</dbReference>
<comment type="similarity">
    <text evidence="1">Belongs to the LOB domain-containing protein family.</text>
</comment>
<feature type="region of interest" description="Disordered" evidence="2">
    <location>
        <begin position="196"/>
        <end position="221"/>
    </location>
</feature>
<dbReference type="GO" id="GO:0009755">
    <property type="term" value="P:hormone-mediated signaling pathway"/>
    <property type="evidence" value="ECO:0007669"/>
    <property type="project" value="TreeGrafter"/>
</dbReference>
<keyword evidence="5" id="KW-1185">Reference proteome</keyword>
<comment type="caution">
    <text evidence="4">The sequence shown here is derived from an EMBL/GenBank/DDBJ whole genome shotgun (WGS) entry which is preliminary data.</text>
</comment>
<reference evidence="4" key="2">
    <citation type="submission" date="2023-02" db="EMBL/GenBank/DDBJ databases">
        <authorList>
            <person name="Swenson N.G."/>
            <person name="Wegrzyn J.L."/>
            <person name="Mcevoy S.L."/>
        </authorList>
    </citation>
    <scope>NUCLEOTIDE SEQUENCE</scope>
    <source>
        <strain evidence="4">91603</strain>
        <tissue evidence="4">Leaf</tissue>
    </source>
</reference>
<evidence type="ECO:0000256" key="2">
    <source>
        <dbReference type="SAM" id="MobiDB-lite"/>
    </source>
</evidence>
<reference evidence="4" key="1">
    <citation type="journal article" date="2022" name="Plant J.">
        <title>Strategies of tolerance reflected in two North American maple genomes.</title>
        <authorList>
            <person name="McEvoy S.L."/>
            <person name="Sezen U.U."/>
            <person name="Trouern-Trend A."/>
            <person name="McMahon S.M."/>
            <person name="Schaberg P.G."/>
            <person name="Yang J."/>
            <person name="Wegrzyn J.L."/>
            <person name="Swenson N.G."/>
        </authorList>
    </citation>
    <scope>NUCLEOTIDE SEQUENCE</scope>
    <source>
        <strain evidence="4">91603</strain>
    </source>
</reference>
<gene>
    <name evidence="4" type="ORF">LWI28_023283</name>
</gene>
<feature type="region of interest" description="Disordered" evidence="2">
    <location>
        <begin position="124"/>
        <end position="183"/>
    </location>
</feature>
<evidence type="ECO:0000313" key="5">
    <source>
        <dbReference type="Proteomes" id="UP001064489"/>
    </source>
</evidence>
<feature type="domain" description="LOB" evidence="3">
    <location>
        <begin position="6"/>
        <end position="108"/>
    </location>
</feature>
<accession>A0AAD5IAL0</accession>
<dbReference type="Proteomes" id="UP001064489">
    <property type="component" value="Chromosome 12"/>
</dbReference>
<evidence type="ECO:0000313" key="4">
    <source>
        <dbReference type="EMBL" id="KAI9157483.1"/>
    </source>
</evidence>
<dbReference type="AlphaFoldDB" id="A0AAD5IAL0"/>
<feature type="compositionally biased region" description="Pro residues" evidence="2">
    <location>
        <begin position="168"/>
        <end position="178"/>
    </location>
</feature>
<sequence>MTGLGSSCGACKFLRRRCASDCIFAPYFSHEQASTHFSAVHKVFGASNVSKLLLHLPVESRGNAAITISYEALARMRDPVYGCVAHIFALQQQVANLQEDIEFLENHIANHMIGFSNNHGGIISQSMPSNIHDHHHHLPCNQSYYSPPPPPPAPVTTTTTANDQSYYSPPPPPPPPPATTTTTDDVMMDTIYYQQQQQLQQQQLQQQEASPSSSSSSSSGLLMNNCMNLSQALDSQIWPSSLQLQGWQEDHHHHHQNSTEAAFESSLNHLLGLLEGDDQDILSYCPWLDISNGTNNIATI</sequence>
<dbReference type="GO" id="GO:0005634">
    <property type="term" value="C:nucleus"/>
    <property type="evidence" value="ECO:0007669"/>
    <property type="project" value="TreeGrafter"/>
</dbReference>
<dbReference type="GO" id="GO:0045893">
    <property type="term" value="P:positive regulation of DNA-templated transcription"/>
    <property type="evidence" value="ECO:0007669"/>
    <property type="project" value="TreeGrafter"/>
</dbReference>
<dbReference type="PANTHER" id="PTHR31529:SF50">
    <property type="entry name" value="LOB DOMAIN PROTEIN"/>
    <property type="match status" value="1"/>
</dbReference>
<evidence type="ECO:0000256" key="1">
    <source>
        <dbReference type="ARBA" id="ARBA00005474"/>
    </source>
</evidence>
<organism evidence="4 5">
    <name type="scientific">Acer negundo</name>
    <name type="common">Box elder</name>
    <dbReference type="NCBI Taxonomy" id="4023"/>
    <lineage>
        <taxon>Eukaryota</taxon>
        <taxon>Viridiplantae</taxon>
        <taxon>Streptophyta</taxon>
        <taxon>Embryophyta</taxon>
        <taxon>Tracheophyta</taxon>
        <taxon>Spermatophyta</taxon>
        <taxon>Magnoliopsida</taxon>
        <taxon>eudicotyledons</taxon>
        <taxon>Gunneridae</taxon>
        <taxon>Pentapetalae</taxon>
        <taxon>rosids</taxon>
        <taxon>malvids</taxon>
        <taxon>Sapindales</taxon>
        <taxon>Sapindaceae</taxon>
        <taxon>Hippocastanoideae</taxon>
        <taxon>Acereae</taxon>
        <taxon>Acer</taxon>
    </lineage>
</organism>
<dbReference type="PANTHER" id="PTHR31529">
    <property type="entry name" value="LOB DOMAIN CONTAINING PROTEIN"/>
    <property type="match status" value="1"/>
</dbReference>
<protein>
    <recommendedName>
        <fullName evidence="3">LOB domain-containing protein</fullName>
    </recommendedName>
</protein>
<name>A0AAD5IAL0_ACENE</name>
<dbReference type="PROSITE" id="PS50891">
    <property type="entry name" value="LOB"/>
    <property type="match status" value="1"/>
</dbReference>
<dbReference type="InterPro" id="IPR004883">
    <property type="entry name" value="LOB"/>
</dbReference>
<proteinExistence type="inferred from homology"/>
<evidence type="ECO:0000259" key="3">
    <source>
        <dbReference type="PROSITE" id="PS50891"/>
    </source>
</evidence>
<dbReference type="EMBL" id="JAJSOW010000107">
    <property type="protein sequence ID" value="KAI9157483.1"/>
    <property type="molecule type" value="Genomic_DNA"/>
</dbReference>